<keyword evidence="2" id="KW-1185">Reference proteome</keyword>
<dbReference type="AlphaFoldDB" id="A0A3N7G8K5"/>
<reference evidence="1 2" key="1">
    <citation type="journal article" date="2006" name="Science">
        <title>The genome of black cottonwood, Populus trichocarpa (Torr. &amp; Gray).</title>
        <authorList>
            <person name="Tuskan G.A."/>
            <person name="Difazio S."/>
            <person name="Jansson S."/>
            <person name="Bohlmann J."/>
            <person name="Grigoriev I."/>
            <person name="Hellsten U."/>
            <person name="Putnam N."/>
            <person name="Ralph S."/>
            <person name="Rombauts S."/>
            <person name="Salamov A."/>
            <person name="Schein J."/>
            <person name="Sterck L."/>
            <person name="Aerts A."/>
            <person name="Bhalerao R.R."/>
            <person name="Bhalerao R.P."/>
            <person name="Blaudez D."/>
            <person name="Boerjan W."/>
            <person name="Brun A."/>
            <person name="Brunner A."/>
            <person name="Busov V."/>
            <person name="Campbell M."/>
            <person name="Carlson J."/>
            <person name="Chalot M."/>
            <person name="Chapman J."/>
            <person name="Chen G.L."/>
            <person name="Cooper D."/>
            <person name="Coutinho P.M."/>
            <person name="Couturier J."/>
            <person name="Covert S."/>
            <person name="Cronk Q."/>
            <person name="Cunningham R."/>
            <person name="Davis J."/>
            <person name="Degroeve S."/>
            <person name="Dejardin A."/>
            <person name="Depamphilis C."/>
            <person name="Detter J."/>
            <person name="Dirks B."/>
            <person name="Dubchak I."/>
            <person name="Duplessis S."/>
            <person name="Ehlting J."/>
            <person name="Ellis B."/>
            <person name="Gendler K."/>
            <person name="Goodstein D."/>
            <person name="Gribskov M."/>
            <person name="Grimwood J."/>
            <person name="Groover A."/>
            <person name="Gunter L."/>
            <person name="Hamberger B."/>
            <person name="Heinze B."/>
            <person name="Helariutta Y."/>
            <person name="Henrissat B."/>
            <person name="Holligan D."/>
            <person name="Holt R."/>
            <person name="Huang W."/>
            <person name="Islam-Faridi N."/>
            <person name="Jones S."/>
            <person name="Jones-Rhoades M."/>
            <person name="Jorgensen R."/>
            <person name="Joshi C."/>
            <person name="Kangasjarvi J."/>
            <person name="Karlsson J."/>
            <person name="Kelleher C."/>
            <person name="Kirkpatrick R."/>
            <person name="Kirst M."/>
            <person name="Kohler A."/>
            <person name="Kalluri U."/>
            <person name="Larimer F."/>
            <person name="Leebens-Mack J."/>
            <person name="Leple J.C."/>
            <person name="Locascio P."/>
            <person name="Lou Y."/>
            <person name="Lucas S."/>
            <person name="Martin F."/>
            <person name="Montanini B."/>
            <person name="Napoli C."/>
            <person name="Nelson D.R."/>
            <person name="Nelson C."/>
            <person name="Nieminen K."/>
            <person name="Nilsson O."/>
            <person name="Pereda V."/>
            <person name="Peter G."/>
            <person name="Philippe R."/>
            <person name="Pilate G."/>
            <person name="Poliakov A."/>
            <person name="Razumovskaya J."/>
            <person name="Richardson P."/>
            <person name="Rinaldi C."/>
            <person name="Ritland K."/>
            <person name="Rouze P."/>
            <person name="Ryaboy D."/>
            <person name="Schmutz J."/>
            <person name="Schrader J."/>
            <person name="Segerman B."/>
            <person name="Shin H."/>
            <person name="Siddiqui A."/>
            <person name="Sterky F."/>
            <person name="Terry A."/>
            <person name="Tsai C.J."/>
            <person name="Uberbacher E."/>
            <person name="Unneberg P."/>
            <person name="Vahala J."/>
            <person name="Wall K."/>
            <person name="Wessler S."/>
            <person name="Yang G."/>
            <person name="Yin T."/>
            <person name="Douglas C."/>
            <person name="Marra M."/>
            <person name="Sandberg G."/>
            <person name="Van de Peer Y."/>
            <person name="Rokhsar D."/>
        </authorList>
    </citation>
    <scope>NUCLEOTIDE SEQUENCE [LARGE SCALE GENOMIC DNA]</scope>
    <source>
        <strain evidence="2">cv. Nisqually</strain>
    </source>
</reference>
<name>A0A3N7G8K5_POPTR</name>
<sequence length="142" mass="16604">MVKHGERKRKSKRNSGGKVKLRELPAVFSLHPPEQSMLLKIEKGYNTHIYGGGRSHSLNSTPITHCCTCSCCTRQPGCCPWQPFFLSLFSHISLNSAFIYRLQWQHFLFFCQQWWPFFINGWCKFFDNPKLPPITHHCSLFL</sequence>
<organism evidence="1 2">
    <name type="scientific">Populus trichocarpa</name>
    <name type="common">Western balsam poplar</name>
    <name type="synonym">Populus balsamifera subsp. trichocarpa</name>
    <dbReference type="NCBI Taxonomy" id="3694"/>
    <lineage>
        <taxon>Eukaryota</taxon>
        <taxon>Viridiplantae</taxon>
        <taxon>Streptophyta</taxon>
        <taxon>Embryophyta</taxon>
        <taxon>Tracheophyta</taxon>
        <taxon>Spermatophyta</taxon>
        <taxon>Magnoliopsida</taxon>
        <taxon>eudicotyledons</taxon>
        <taxon>Gunneridae</taxon>
        <taxon>Pentapetalae</taxon>
        <taxon>rosids</taxon>
        <taxon>fabids</taxon>
        <taxon>Malpighiales</taxon>
        <taxon>Salicaceae</taxon>
        <taxon>Saliceae</taxon>
        <taxon>Populus</taxon>
    </lineage>
</organism>
<dbReference type="InParanoid" id="A0A3N7G8K5"/>
<protein>
    <submittedName>
        <fullName evidence="1">Uncharacterized protein</fullName>
    </submittedName>
</protein>
<gene>
    <name evidence="1" type="ORF">POPTR_004G027501</name>
</gene>
<evidence type="ECO:0000313" key="1">
    <source>
        <dbReference type="EMBL" id="RQO88854.1"/>
    </source>
</evidence>
<evidence type="ECO:0000313" key="2">
    <source>
        <dbReference type="Proteomes" id="UP000006729"/>
    </source>
</evidence>
<accession>A0A3N7G8K5</accession>
<proteinExistence type="predicted"/>
<dbReference type="EMBL" id="CM009293">
    <property type="protein sequence ID" value="RQO88854.1"/>
    <property type="molecule type" value="Genomic_DNA"/>
</dbReference>
<dbReference type="Proteomes" id="UP000006729">
    <property type="component" value="Chromosome 4"/>
</dbReference>